<comment type="caution">
    <text evidence="13">The sequence shown here is derived from an EMBL/GenBank/DDBJ whole genome shotgun (WGS) entry which is preliminary data.</text>
</comment>
<evidence type="ECO:0000256" key="6">
    <source>
        <dbReference type="ARBA" id="ARBA00022692"/>
    </source>
</evidence>
<evidence type="ECO:0000256" key="3">
    <source>
        <dbReference type="ARBA" id="ARBA00008640"/>
    </source>
</evidence>
<evidence type="ECO:0000259" key="12">
    <source>
        <dbReference type="Pfam" id="PF09335"/>
    </source>
</evidence>
<feature type="compositionally biased region" description="Pro residues" evidence="10">
    <location>
        <begin position="34"/>
        <end position="51"/>
    </location>
</feature>
<feature type="region of interest" description="Disordered" evidence="10">
    <location>
        <begin position="413"/>
        <end position="437"/>
    </location>
</feature>
<keyword evidence="8" id="KW-0333">Golgi apparatus</keyword>
<comment type="subcellular location">
    <subcellularLocation>
        <location evidence="2">Golgi apparatus membrane</location>
        <topology evidence="2">Multi-pass membrane protein</topology>
    </subcellularLocation>
</comment>
<dbReference type="InterPro" id="IPR051076">
    <property type="entry name" value="Golgi_membrane_TVP38/TMEM64"/>
</dbReference>
<feature type="compositionally biased region" description="Acidic residues" evidence="10">
    <location>
        <begin position="368"/>
        <end position="378"/>
    </location>
</feature>
<gene>
    <name evidence="13" type="ORF">VTJ83DRAFT_2307</name>
</gene>
<dbReference type="GeneID" id="98123207"/>
<evidence type="ECO:0000256" key="7">
    <source>
        <dbReference type="ARBA" id="ARBA00022989"/>
    </source>
</evidence>
<dbReference type="Proteomes" id="UP001600064">
    <property type="component" value="Unassembled WGS sequence"/>
</dbReference>
<dbReference type="PANTHER" id="PTHR47549">
    <property type="entry name" value="GOLGI APPARATUS MEMBRANE PROTEIN TVP38-RELATED"/>
    <property type="match status" value="1"/>
</dbReference>
<dbReference type="RefSeq" id="XP_070868847.1">
    <property type="nucleotide sequence ID" value="XM_071008563.1"/>
</dbReference>
<feature type="region of interest" description="Disordered" evidence="10">
    <location>
        <begin position="1"/>
        <end position="76"/>
    </location>
</feature>
<evidence type="ECO:0000256" key="1">
    <source>
        <dbReference type="ARBA" id="ARBA00002978"/>
    </source>
</evidence>
<feature type="domain" description="VTT" evidence="12">
    <location>
        <begin position="171"/>
        <end position="286"/>
    </location>
</feature>
<feature type="compositionally biased region" description="Basic and acidic residues" evidence="10">
    <location>
        <begin position="349"/>
        <end position="367"/>
    </location>
</feature>
<proteinExistence type="inferred from homology"/>
<keyword evidence="6 11" id="KW-0812">Transmembrane</keyword>
<feature type="transmembrane region" description="Helical" evidence="11">
    <location>
        <begin position="151"/>
        <end position="184"/>
    </location>
</feature>
<evidence type="ECO:0000256" key="9">
    <source>
        <dbReference type="ARBA" id="ARBA00023136"/>
    </source>
</evidence>
<organism evidence="13 14">
    <name type="scientific">Remersonia thermophila</name>
    <dbReference type="NCBI Taxonomy" id="72144"/>
    <lineage>
        <taxon>Eukaryota</taxon>
        <taxon>Fungi</taxon>
        <taxon>Dikarya</taxon>
        <taxon>Ascomycota</taxon>
        <taxon>Pezizomycotina</taxon>
        <taxon>Sordariomycetes</taxon>
        <taxon>Sordariomycetidae</taxon>
        <taxon>Sordariales</taxon>
        <taxon>Sordariales incertae sedis</taxon>
        <taxon>Remersonia</taxon>
    </lineage>
</organism>
<evidence type="ECO:0000256" key="8">
    <source>
        <dbReference type="ARBA" id="ARBA00023034"/>
    </source>
</evidence>
<dbReference type="Pfam" id="PF09335">
    <property type="entry name" value="VTT_dom"/>
    <property type="match status" value="1"/>
</dbReference>
<feature type="transmembrane region" description="Helical" evidence="11">
    <location>
        <begin position="112"/>
        <end position="131"/>
    </location>
</feature>
<dbReference type="EMBL" id="JAZGUE010000002">
    <property type="protein sequence ID" value="KAL2270123.1"/>
    <property type="molecule type" value="Genomic_DNA"/>
</dbReference>
<comment type="function">
    <text evidence="1">Golgi membrane protein involved in vesicular trafficking and spindle migration.</text>
</comment>
<evidence type="ECO:0000313" key="13">
    <source>
        <dbReference type="EMBL" id="KAL2270123.1"/>
    </source>
</evidence>
<keyword evidence="9 11" id="KW-0472">Membrane</keyword>
<feature type="region of interest" description="Disordered" evidence="10">
    <location>
        <begin position="338"/>
        <end position="385"/>
    </location>
</feature>
<evidence type="ECO:0000256" key="10">
    <source>
        <dbReference type="SAM" id="MobiDB-lite"/>
    </source>
</evidence>
<dbReference type="InterPro" id="IPR032816">
    <property type="entry name" value="VTT_dom"/>
</dbReference>
<evidence type="ECO:0000313" key="14">
    <source>
        <dbReference type="Proteomes" id="UP001600064"/>
    </source>
</evidence>
<feature type="transmembrane region" description="Helical" evidence="11">
    <location>
        <begin position="190"/>
        <end position="214"/>
    </location>
</feature>
<sequence length="437" mass="46055">MPSFRDDTTTTTTTMGYTDASPGRSKTPTARPSQSPPPPPPPSPGLDPRPTPAGARRLSSRRSSSIHSSQHHPSADLRTTARSLLAGLSQALASALRNLLRLYLSLTPLQRVLAFFASGVFTALAILFLVYSHRVFAALAPLAASWRAAPWGWLPIWLATAATAFPPLVGYSTCVTAAGFVFGFPLGWPVAATATVCGSAASFVASRGVLAGYVQRLVGRDRRFVALGQVLRRDGVGVLVMVRLCPLPYSLSNGFLGTVGRVGLGRFVLATAAATPKLLIHVFIGSRLALLADSGDAMTGLDRFINYASMVVFGLLGFFVGLLIYRRTMARAEELAAGRGDLDEDGEADPSRLEAGDPLLDGRRGGVGDDEAVLDEDGDGAHGRMVHPDDLDAAVIMDDDDISLWDAHGDGYHDSWGNNEGATGSGNGANGSGSRRK</sequence>
<feature type="transmembrane region" description="Helical" evidence="11">
    <location>
        <begin position="304"/>
        <end position="325"/>
    </location>
</feature>
<accession>A0ABR4DID5</accession>
<feature type="transmembrane region" description="Helical" evidence="11">
    <location>
        <begin position="264"/>
        <end position="284"/>
    </location>
</feature>
<keyword evidence="14" id="KW-1185">Reference proteome</keyword>
<keyword evidence="7 11" id="KW-1133">Transmembrane helix</keyword>
<feature type="compositionally biased region" description="Low complexity" evidence="10">
    <location>
        <begin position="61"/>
        <end position="72"/>
    </location>
</feature>
<protein>
    <recommendedName>
        <fullName evidence="4">Golgi apparatus membrane protein TVP38</fullName>
    </recommendedName>
    <alternativeName>
        <fullName evidence="5">Golgi apparatus membrane protein tvp38</fullName>
    </alternativeName>
</protein>
<name>A0ABR4DID5_9PEZI</name>
<dbReference type="PANTHER" id="PTHR47549:SF1">
    <property type="entry name" value="GOLGI APPARATUS MEMBRANE PROTEIN TVP38"/>
    <property type="match status" value="1"/>
</dbReference>
<comment type="similarity">
    <text evidence="3">Belongs to the TVP38/TMEM64 family.</text>
</comment>
<evidence type="ECO:0000256" key="11">
    <source>
        <dbReference type="SAM" id="Phobius"/>
    </source>
</evidence>
<evidence type="ECO:0000256" key="5">
    <source>
        <dbReference type="ARBA" id="ARBA00020673"/>
    </source>
</evidence>
<evidence type="ECO:0000256" key="4">
    <source>
        <dbReference type="ARBA" id="ARBA00013533"/>
    </source>
</evidence>
<evidence type="ECO:0000256" key="2">
    <source>
        <dbReference type="ARBA" id="ARBA00004653"/>
    </source>
</evidence>
<reference evidence="13 14" key="1">
    <citation type="journal article" date="2024" name="Commun. Biol.">
        <title>Comparative genomic analysis of thermophilic fungi reveals convergent evolutionary adaptations and gene losses.</title>
        <authorList>
            <person name="Steindorff A.S."/>
            <person name="Aguilar-Pontes M.V."/>
            <person name="Robinson A.J."/>
            <person name="Andreopoulos B."/>
            <person name="LaButti K."/>
            <person name="Kuo A."/>
            <person name="Mondo S."/>
            <person name="Riley R."/>
            <person name="Otillar R."/>
            <person name="Haridas S."/>
            <person name="Lipzen A."/>
            <person name="Grimwood J."/>
            <person name="Schmutz J."/>
            <person name="Clum A."/>
            <person name="Reid I.D."/>
            <person name="Moisan M.C."/>
            <person name="Butler G."/>
            <person name="Nguyen T.T.M."/>
            <person name="Dewar K."/>
            <person name="Conant G."/>
            <person name="Drula E."/>
            <person name="Henrissat B."/>
            <person name="Hansel C."/>
            <person name="Singer S."/>
            <person name="Hutchinson M.I."/>
            <person name="de Vries R.P."/>
            <person name="Natvig D.O."/>
            <person name="Powell A.J."/>
            <person name="Tsang A."/>
            <person name="Grigoriev I.V."/>
        </authorList>
    </citation>
    <scope>NUCLEOTIDE SEQUENCE [LARGE SCALE GENOMIC DNA]</scope>
    <source>
        <strain evidence="13 14">ATCC 22073</strain>
    </source>
</reference>